<organism evidence="2 3">
    <name type="scientific">Taibaiella chishuiensis</name>
    <dbReference type="NCBI Taxonomy" id="1434707"/>
    <lineage>
        <taxon>Bacteria</taxon>
        <taxon>Pseudomonadati</taxon>
        <taxon>Bacteroidota</taxon>
        <taxon>Chitinophagia</taxon>
        <taxon>Chitinophagales</taxon>
        <taxon>Chitinophagaceae</taxon>
        <taxon>Taibaiella</taxon>
    </lineage>
</organism>
<dbReference type="RefSeq" id="WP_106521929.1">
    <property type="nucleotide sequence ID" value="NZ_PYGD01000001.1"/>
</dbReference>
<name>A0A2P8DDM1_9BACT</name>
<dbReference type="OrthoDB" id="1111074at2"/>
<dbReference type="AlphaFoldDB" id="A0A2P8DDM1"/>
<evidence type="ECO:0000259" key="1">
    <source>
        <dbReference type="Pfam" id="PF18942"/>
    </source>
</evidence>
<sequence>MKKIIQGTLVALCICCLLSCLKENKNPATGTVSPLTSVTMLRSVYKGNDLTLAADMLAGAVSVRGVVISDHSGNNLPAGYVVIQNTARGITSGIILNMDAAAARGYVPGDSVEVRVEGLALGNRNGALVLDGVAATRVTRLSAGVAVKITQIPVSALVKDFAQYESTMVEVTADVKPVPQPGDTYSGDKALSDGSVNTLLLSTATGATFAGDGIPASATFKGIAGYYNASAHTAKGALTRLYLRTKADVSYASGPLYNGFPEDFESPDAAMKGSYNMTAIDNNLDLKTGNWKLYYAILGNTAGRDRFNPAGKQCIRLQQQLDFDAYVQMNFDLPNGASKVTCSYGAYYTDASSTLKLEYSQDGGLTWQQAGEKVSDASATPKVAIFLMDLKGKVRFRINKLGLGPTNGVDVFNGRLSIEDFAVFSN</sequence>
<keyword evidence="3" id="KW-1185">Reference proteome</keyword>
<proteinExistence type="predicted"/>
<accession>A0A2P8DDM1</accession>
<protein>
    <recommendedName>
        <fullName evidence="1">DUF5689 domain-containing protein</fullName>
    </recommendedName>
</protein>
<comment type="caution">
    <text evidence="2">The sequence shown here is derived from an EMBL/GenBank/DDBJ whole genome shotgun (WGS) entry which is preliminary data.</text>
</comment>
<evidence type="ECO:0000313" key="2">
    <source>
        <dbReference type="EMBL" id="PSK95267.1"/>
    </source>
</evidence>
<dbReference type="InterPro" id="IPR043744">
    <property type="entry name" value="DUF5689"/>
</dbReference>
<reference evidence="2 3" key="1">
    <citation type="submission" date="2018-03" db="EMBL/GenBank/DDBJ databases">
        <title>Genomic Encyclopedia of Type Strains, Phase III (KMG-III): the genomes of soil and plant-associated and newly described type strains.</title>
        <authorList>
            <person name="Whitman W."/>
        </authorList>
    </citation>
    <scope>NUCLEOTIDE SEQUENCE [LARGE SCALE GENOMIC DNA]</scope>
    <source>
        <strain evidence="2 3">CGMCC 1.12700</strain>
    </source>
</reference>
<feature type="domain" description="DUF5689" evidence="1">
    <location>
        <begin position="35"/>
        <end position="249"/>
    </location>
</feature>
<dbReference type="EMBL" id="PYGD01000001">
    <property type="protein sequence ID" value="PSK95267.1"/>
    <property type="molecule type" value="Genomic_DNA"/>
</dbReference>
<dbReference type="Proteomes" id="UP000240572">
    <property type="component" value="Unassembled WGS sequence"/>
</dbReference>
<gene>
    <name evidence="2" type="ORF">B0I18_1011433</name>
</gene>
<dbReference type="Pfam" id="PF18942">
    <property type="entry name" value="DUF5689"/>
    <property type="match status" value="1"/>
</dbReference>
<evidence type="ECO:0000313" key="3">
    <source>
        <dbReference type="Proteomes" id="UP000240572"/>
    </source>
</evidence>